<keyword evidence="4 5" id="KW-0472">Membrane</keyword>
<feature type="domain" description="O-antigen ligase-related" evidence="6">
    <location>
        <begin position="186"/>
        <end position="319"/>
    </location>
</feature>
<feature type="transmembrane region" description="Helical" evidence="5">
    <location>
        <begin position="220"/>
        <end position="240"/>
    </location>
</feature>
<feature type="transmembrane region" description="Helical" evidence="5">
    <location>
        <begin position="46"/>
        <end position="65"/>
    </location>
</feature>
<evidence type="ECO:0000313" key="8">
    <source>
        <dbReference type="Proteomes" id="UP000198625"/>
    </source>
</evidence>
<feature type="transmembrane region" description="Helical" evidence="5">
    <location>
        <begin position="146"/>
        <end position="169"/>
    </location>
</feature>
<dbReference type="STRING" id="415015.SAMN05660462_00492"/>
<organism evidence="7 8">
    <name type="scientific">Proteiniborus ethanoligenes</name>
    <dbReference type="NCBI Taxonomy" id="415015"/>
    <lineage>
        <taxon>Bacteria</taxon>
        <taxon>Bacillati</taxon>
        <taxon>Bacillota</taxon>
        <taxon>Clostridia</taxon>
        <taxon>Eubacteriales</taxon>
        <taxon>Proteiniborus</taxon>
    </lineage>
</organism>
<sequence>MKLNKIILYLIALILILGAILPVASYFFIGILIVLLILFKQERIIWSYLSHNKILIIMVLSTLLSSLFSELWYISILFSLLYIMKILFCSIVGSYLDDDSIHKILLLIILLGIVISSMGIVQYFYFNGDIPKSWVDSNVYNISFRAYATFFNPNILALFLNLTSLAGLVYFESNKNKKYNLIGVLCFILSLMCLLLTYSRSGWLSLSVSLAGLSIVNKKYIRYAVLFPIVFLTFDILGGVGRLYPQNIAIDSSIGYRKKIWSASIGIIKDNFILGIGPGTTWERLPLYSSTIKAYVSHVHNIYLQKLVDTGIIGLLFFFCFIKYVWERIKTDVYKNKEIGLISFGFYIAILSNGLFDGTSFQSQLSIFLWLLIGISLGEKDITTCINKGLLNE</sequence>
<comment type="subcellular location">
    <subcellularLocation>
        <location evidence="1">Membrane</location>
        <topology evidence="1">Multi-pass membrane protein</topology>
    </subcellularLocation>
</comment>
<protein>
    <submittedName>
        <fullName evidence="7">O-antigen ligase</fullName>
    </submittedName>
</protein>
<dbReference type="AlphaFoldDB" id="A0A1H3LEN5"/>
<keyword evidence="7" id="KW-0436">Ligase</keyword>
<dbReference type="GO" id="GO:0016874">
    <property type="term" value="F:ligase activity"/>
    <property type="evidence" value="ECO:0007669"/>
    <property type="project" value="UniProtKB-KW"/>
</dbReference>
<dbReference type="PANTHER" id="PTHR37422">
    <property type="entry name" value="TEICHURONIC ACID BIOSYNTHESIS PROTEIN TUAE"/>
    <property type="match status" value="1"/>
</dbReference>
<keyword evidence="3 5" id="KW-1133">Transmembrane helix</keyword>
<evidence type="ECO:0000313" key="7">
    <source>
        <dbReference type="EMBL" id="SDY62404.1"/>
    </source>
</evidence>
<dbReference type="InterPro" id="IPR051533">
    <property type="entry name" value="WaaL-like"/>
</dbReference>
<evidence type="ECO:0000256" key="3">
    <source>
        <dbReference type="ARBA" id="ARBA00022989"/>
    </source>
</evidence>
<feature type="transmembrane region" description="Helical" evidence="5">
    <location>
        <begin position="104"/>
        <end position="126"/>
    </location>
</feature>
<feature type="transmembrane region" description="Helical" evidence="5">
    <location>
        <begin position="260"/>
        <end position="282"/>
    </location>
</feature>
<dbReference type="Proteomes" id="UP000198625">
    <property type="component" value="Unassembled WGS sequence"/>
</dbReference>
<keyword evidence="8" id="KW-1185">Reference proteome</keyword>
<dbReference type="EMBL" id="FNQE01000003">
    <property type="protein sequence ID" value="SDY62404.1"/>
    <property type="molecule type" value="Genomic_DNA"/>
</dbReference>
<evidence type="ECO:0000256" key="1">
    <source>
        <dbReference type="ARBA" id="ARBA00004141"/>
    </source>
</evidence>
<reference evidence="7 8" key="1">
    <citation type="submission" date="2016-10" db="EMBL/GenBank/DDBJ databases">
        <authorList>
            <person name="de Groot N.N."/>
        </authorList>
    </citation>
    <scope>NUCLEOTIDE SEQUENCE [LARGE SCALE GENOMIC DNA]</scope>
    <source>
        <strain evidence="7 8">DSM 21650</strain>
    </source>
</reference>
<feature type="transmembrane region" description="Helical" evidence="5">
    <location>
        <begin position="181"/>
        <end position="200"/>
    </location>
</feature>
<gene>
    <name evidence="7" type="ORF">SAMN05660462_00492</name>
</gene>
<evidence type="ECO:0000256" key="2">
    <source>
        <dbReference type="ARBA" id="ARBA00022692"/>
    </source>
</evidence>
<evidence type="ECO:0000256" key="4">
    <source>
        <dbReference type="ARBA" id="ARBA00023136"/>
    </source>
</evidence>
<feature type="transmembrane region" description="Helical" evidence="5">
    <location>
        <begin position="338"/>
        <end position="355"/>
    </location>
</feature>
<proteinExistence type="predicted"/>
<dbReference type="Pfam" id="PF04932">
    <property type="entry name" value="Wzy_C"/>
    <property type="match status" value="1"/>
</dbReference>
<evidence type="ECO:0000259" key="6">
    <source>
        <dbReference type="Pfam" id="PF04932"/>
    </source>
</evidence>
<dbReference type="RefSeq" id="WP_176967830.1">
    <property type="nucleotide sequence ID" value="NZ_FNQE01000003.1"/>
</dbReference>
<dbReference type="GO" id="GO:0016020">
    <property type="term" value="C:membrane"/>
    <property type="evidence" value="ECO:0007669"/>
    <property type="project" value="UniProtKB-SubCell"/>
</dbReference>
<keyword evidence="2 5" id="KW-0812">Transmembrane</keyword>
<accession>A0A1H3LEN5</accession>
<feature type="transmembrane region" description="Helical" evidence="5">
    <location>
        <begin position="361"/>
        <end position="378"/>
    </location>
</feature>
<feature type="transmembrane region" description="Helical" evidence="5">
    <location>
        <begin position="302"/>
        <end position="326"/>
    </location>
</feature>
<name>A0A1H3LEN5_9FIRM</name>
<dbReference type="InterPro" id="IPR007016">
    <property type="entry name" value="O-antigen_ligase-rel_domated"/>
</dbReference>
<dbReference type="PANTHER" id="PTHR37422:SF13">
    <property type="entry name" value="LIPOPOLYSACCHARIDE BIOSYNTHESIS PROTEIN PA4999-RELATED"/>
    <property type="match status" value="1"/>
</dbReference>
<feature type="transmembrane region" description="Helical" evidence="5">
    <location>
        <begin position="6"/>
        <end position="39"/>
    </location>
</feature>
<evidence type="ECO:0000256" key="5">
    <source>
        <dbReference type="SAM" id="Phobius"/>
    </source>
</evidence>